<dbReference type="InterPro" id="IPR003833">
    <property type="entry name" value="CT_C_D"/>
</dbReference>
<comment type="caution">
    <text evidence="11">The sequence shown here is derived from an EMBL/GenBank/DDBJ whole genome shotgun (WGS) entry which is preliminary data.</text>
</comment>
<dbReference type="InterPro" id="IPR005482">
    <property type="entry name" value="Biotin_COase_C"/>
</dbReference>
<evidence type="ECO:0000259" key="10">
    <source>
        <dbReference type="PROSITE" id="PS50979"/>
    </source>
</evidence>
<evidence type="ECO:0000256" key="5">
    <source>
        <dbReference type="ARBA" id="ARBA00022840"/>
    </source>
</evidence>
<dbReference type="InterPro" id="IPR016185">
    <property type="entry name" value="PreATP-grasp_dom_sf"/>
</dbReference>
<dbReference type="InterPro" id="IPR000089">
    <property type="entry name" value="Biotin_lipoyl"/>
</dbReference>
<dbReference type="Gene3D" id="3.30.470.20">
    <property type="entry name" value="ATP-grasp fold, B domain"/>
    <property type="match status" value="1"/>
</dbReference>
<comment type="cofactor">
    <cofactor evidence="1">
        <name>biotin</name>
        <dbReference type="ChEBI" id="CHEBI:57586"/>
    </cofactor>
</comment>
<dbReference type="Gene3D" id="2.40.50.100">
    <property type="match status" value="1"/>
</dbReference>
<dbReference type="SUPFAM" id="SSF160467">
    <property type="entry name" value="PH0987 N-terminal domain-like"/>
    <property type="match status" value="1"/>
</dbReference>
<proteinExistence type="predicted"/>
<keyword evidence="12" id="KW-1185">Reference proteome</keyword>
<keyword evidence="5 7" id="KW-0067">ATP-binding</keyword>
<dbReference type="PROSITE" id="PS00866">
    <property type="entry name" value="CPSASE_1"/>
    <property type="match status" value="1"/>
</dbReference>
<keyword evidence="2" id="KW-0436">Ligase</keyword>
<dbReference type="InterPro" id="IPR011054">
    <property type="entry name" value="Rudment_hybrid_motif"/>
</dbReference>
<evidence type="ECO:0000256" key="3">
    <source>
        <dbReference type="ARBA" id="ARBA00022741"/>
    </source>
</evidence>
<dbReference type="InterPro" id="IPR005481">
    <property type="entry name" value="BC-like_N"/>
</dbReference>
<dbReference type="InterPro" id="IPR011764">
    <property type="entry name" value="Biotin_carboxylation_dom"/>
</dbReference>
<dbReference type="CDD" id="cd06850">
    <property type="entry name" value="biotinyl_domain"/>
    <property type="match status" value="1"/>
</dbReference>
<evidence type="ECO:0000259" key="8">
    <source>
        <dbReference type="PROSITE" id="PS50968"/>
    </source>
</evidence>
<dbReference type="Pfam" id="PF02785">
    <property type="entry name" value="Biotin_carb_C"/>
    <property type="match status" value="1"/>
</dbReference>
<dbReference type="SUPFAM" id="SSF51230">
    <property type="entry name" value="Single hybrid motif"/>
    <property type="match status" value="1"/>
</dbReference>
<dbReference type="AlphaFoldDB" id="A0A9P4I3H3"/>
<accession>A0A9P4I3H3</accession>
<feature type="domain" description="Biotin carboxylation" evidence="10">
    <location>
        <begin position="5"/>
        <end position="460"/>
    </location>
</feature>
<gene>
    <name evidence="11" type="ORF">NA57DRAFT_50046</name>
</gene>
<dbReference type="Gene3D" id="3.30.1360.40">
    <property type="match status" value="1"/>
</dbReference>
<dbReference type="EMBL" id="ML978145">
    <property type="protein sequence ID" value="KAF2092497.1"/>
    <property type="molecule type" value="Genomic_DNA"/>
</dbReference>
<protein>
    <submittedName>
        <fullName evidence="11">Urea carboxylase</fullName>
    </submittedName>
</protein>
<evidence type="ECO:0000256" key="2">
    <source>
        <dbReference type="ARBA" id="ARBA00022598"/>
    </source>
</evidence>
<dbReference type="SMART" id="SM00878">
    <property type="entry name" value="Biotin_carb_C"/>
    <property type="match status" value="1"/>
</dbReference>
<evidence type="ECO:0000256" key="4">
    <source>
        <dbReference type="ARBA" id="ARBA00022801"/>
    </source>
</evidence>
<dbReference type="SMART" id="SM00797">
    <property type="entry name" value="AHS2"/>
    <property type="match status" value="1"/>
</dbReference>
<dbReference type="Gene3D" id="2.40.100.10">
    <property type="entry name" value="Cyclophilin-like"/>
    <property type="match status" value="2"/>
</dbReference>
<dbReference type="Pfam" id="PF02626">
    <property type="entry name" value="CT_A_B"/>
    <property type="match status" value="1"/>
</dbReference>
<dbReference type="InterPro" id="IPR011761">
    <property type="entry name" value="ATP-grasp"/>
</dbReference>
<dbReference type="PROSITE" id="PS00867">
    <property type="entry name" value="CPSASE_2"/>
    <property type="match status" value="1"/>
</dbReference>
<reference evidence="11" key="1">
    <citation type="journal article" date="2020" name="Stud. Mycol.">
        <title>101 Dothideomycetes genomes: a test case for predicting lifestyles and emergence of pathogens.</title>
        <authorList>
            <person name="Haridas S."/>
            <person name="Albert R."/>
            <person name="Binder M."/>
            <person name="Bloem J."/>
            <person name="Labutti K."/>
            <person name="Salamov A."/>
            <person name="Andreopoulos B."/>
            <person name="Baker S."/>
            <person name="Barry K."/>
            <person name="Bills G."/>
            <person name="Bluhm B."/>
            <person name="Cannon C."/>
            <person name="Castanera R."/>
            <person name="Culley D."/>
            <person name="Daum C."/>
            <person name="Ezra D."/>
            <person name="Gonzalez J."/>
            <person name="Henrissat B."/>
            <person name="Kuo A."/>
            <person name="Liang C."/>
            <person name="Lipzen A."/>
            <person name="Lutzoni F."/>
            <person name="Magnuson J."/>
            <person name="Mondo S."/>
            <person name="Nolan M."/>
            <person name="Ohm R."/>
            <person name="Pangilinan J."/>
            <person name="Park H.-J."/>
            <person name="Ramirez L."/>
            <person name="Alfaro M."/>
            <person name="Sun H."/>
            <person name="Tritt A."/>
            <person name="Yoshinaga Y."/>
            <person name="Zwiers L.-H."/>
            <person name="Turgeon B."/>
            <person name="Goodwin S."/>
            <person name="Spatafora J."/>
            <person name="Crous P."/>
            <person name="Grigoriev I."/>
        </authorList>
    </citation>
    <scope>NUCLEOTIDE SEQUENCE</scope>
    <source>
        <strain evidence="11">CBS 133067</strain>
    </source>
</reference>
<dbReference type="PANTHER" id="PTHR18866:SF128">
    <property type="entry name" value="UREA AMIDOLYASE"/>
    <property type="match status" value="1"/>
</dbReference>
<dbReference type="Proteomes" id="UP000799772">
    <property type="component" value="Unassembled WGS sequence"/>
</dbReference>
<feature type="domain" description="Lipoyl-binding" evidence="8">
    <location>
        <begin position="1166"/>
        <end position="1238"/>
    </location>
</feature>
<evidence type="ECO:0000256" key="7">
    <source>
        <dbReference type="PROSITE-ProRule" id="PRU00409"/>
    </source>
</evidence>
<keyword evidence="6" id="KW-0092">Biotin</keyword>
<dbReference type="GO" id="GO:0016787">
    <property type="term" value="F:hydrolase activity"/>
    <property type="evidence" value="ECO:0007669"/>
    <property type="project" value="UniProtKB-KW"/>
</dbReference>
<evidence type="ECO:0000256" key="1">
    <source>
        <dbReference type="ARBA" id="ARBA00001953"/>
    </source>
</evidence>
<dbReference type="InterPro" id="IPR005479">
    <property type="entry name" value="CPAse_ATP-bd"/>
</dbReference>
<dbReference type="OrthoDB" id="196847at2759"/>
<dbReference type="GO" id="GO:0005524">
    <property type="term" value="F:ATP binding"/>
    <property type="evidence" value="ECO:0007669"/>
    <property type="project" value="UniProtKB-UniRule"/>
</dbReference>
<dbReference type="PANTHER" id="PTHR18866">
    <property type="entry name" value="CARBOXYLASE:PYRUVATE/ACETYL-COA/PROPIONYL-COA CARBOXYLASE"/>
    <property type="match status" value="1"/>
</dbReference>
<organism evidence="11 12">
    <name type="scientific">Rhizodiscina lignyota</name>
    <dbReference type="NCBI Taxonomy" id="1504668"/>
    <lineage>
        <taxon>Eukaryota</taxon>
        <taxon>Fungi</taxon>
        <taxon>Dikarya</taxon>
        <taxon>Ascomycota</taxon>
        <taxon>Pezizomycotina</taxon>
        <taxon>Dothideomycetes</taxon>
        <taxon>Pleosporomycetidae</taxon>
        <taxon>Aulographales</taxon>
        <taxon>Rhizodiscinaceae</taxon>
        <taxon>Rhizodiscina</taxon>
    </lineage>
</organism>
<dbReference type="SUPFAM" id="SSF50891">
    <property type="entry name" value="Cyclophilin-like"/>
    <property type="match status" value="2"/>
</dbReference>
<dbReference type="Pfam" id="PF00289">
    <property type="entry name" value="Biotin_carb_N"/>
    <property type="match status" value="1"/>
</dbReference>
<name>A0A9P4I3H3_9PEZI</name>
<dbReference type="GO" id="GO:0016874">
    <property type="term" value="F:ligase activity"/>
    <property type="evidence" value="ECO:0007669"/>
    <property type="project" value="UniProtKB-KW"/>
</dbReference>
<sequence>MGLSSIRKVLVANRGEIAARCIRACSKLGLQSVSIYTPADSTSLHVSLADESVLLKTEGVAGYLDVDNIIEICQAHNVDAVIPGYGFLSENASFAQKVADAGMVFVGPSPESITAMGLKHRARELAIATGVPVVPGTELLESEQIAVEEAEKLGFPVMLKATGGGGGMGLQVCFSAEDVRVKYKSVQSRGETLFKNAGVFLEKYYSKSRHVEVQVFGGADEVVHFGERECSIQRRHQKVIEECPSPFVESKPGMREKLTTCAVNYASALNYKSAGTVEFLVDDETGSFFFLEMNTRLQVEHGITELCYGVDLVELMLLQADGERHGTGGIPIESLRLLVKDGPDGSAIEVRIYAENPSRNFAPSPGILQEVVIPVDGSLRVDTWVKSGQEITSYFDPLIAKVMVHASTRAETIIQMTAALAYKVSFKGPANNLDFVKRIIASSDFGKGNTLTTFLDTFPYRPCAIDVLSAGAFTTVQDVGRPKKGHGIPKSGPMDSISARIANILVGNDQDLDLLEITLDGPELVFNAAAVIAICGAAVPVSVDGKEVPMWSRLRIDAGQKLMIGFLKGPGIRCYLAVKGGFPNIPLVFGSKATTPSLKYGGTQGRQVRAGDYLELSEQSPNWAEKFEAFSLPVELIPDFNIKEVYVMQGPHDSADIMTAEDREMLYNTLWRVGHNSNRTGIKLIGPAPKWARSDGGEAGSHPSNYLDFGYPSPGGMNWGGDASTILAFDSPNFGGLICSSTVVTADLWKLGQLRPDDKVALTPISLESALKQKHVVATYIKSVENTVSGIMINGTVNGTPASNMSTKQLRSDIGDTTAILKSIPSNGTLRPRVVYRQGGDAFILVEFGEQSADIGIVSRIRLLVEKLELEKAPGLLLTPHIGCLTIEYEPEKISQSSLLSLIDGLETSIEANVSIKIPCREIRLPVVLDHPAINECIQRYMDTTRNKAVYLPDNVEYLKKANAMESRRQAFEILTKTEFVVVAVGFLCGAPMLFPLAPKAFLAQKYNPTRVSTPGGTVGVGGSILSLYPIEQPGGYMMLARTLEMFDPFGNKPGFTTERPWVIEPYDLIKFDEVSVEEYDRLDAEYQAGQYEWDVREGVFDVEQAYSLFQAAKKDPDVMAYKDRQLKALNQQAAIEKTLYEEWMAETADDEPVDESHLNDMLRNSITVAAPMAANVWKVEVAVGDTVEAGHLVTILEAMKMEINVYAPTEAKGKKIKAIIKKPGTMVNAGDVLMVFE</sequence>
<dbReference type="InterPro" id="IPR029000">
    <property type="entry name" value="Cyclophilin-like_dom_sf"/>
</dbReference>
<dbReference type="SMART" id="SM00796">
    <property type="entry name" value="AHS1"/>
    <property type="match status" value="1"/>
</dbReference>
<dbReference type="PROSITE" id="PS50968">
    <property type="entry name" value="BIOTINYL_LIPOYL"/>
    <property type="match status" value="1"/>
</dbReference>
<dbReference type="SUPFAM" id="SSF51246">
    <property type="entry name" value="Rudiment single hybrid motif"/>
    <property type="match status" value="1"/>
</dbReference>
<dbReference type="SUPFAM" id="SSF52440">
    <property type="entry name" value="PreATP-grasp domain"/>
    <property type="match status" value="1"/>
</dbReference>
<keyword evidence="3 7" id="KW-0547">Nucleotide-binding</keyword>
<dbReference type="PROSITE" id="PS50979">
    <property type="entry name" value="BC"/>
    <property type="match status" value="1"/>
</dbReference>
<dbReference type="InterPro" id="IPR050856">
    <property type="entry name" value="Biotin_carboxylase_complex"/>
</dbReference>
<dbReference type="Pfam" id="PF02682">
    <property type="entry name" value="CT_C_D"/>
    <property type="match status" value="1"/>
</dbReference>
<dbReference type="PROSITE" id="PS50975">
    <property type="entry name" value="ATP_GRASP"/>
    <property type="match status" value="1"/>
</dbReference>
<evidence type="ECO:0000313" key="11">
    <source>
        <dbReference type="EMBL" id="KAF2092497.1"/>
    </source>
</evidence>
<evidence type="ECO:0000256" key="6">
    <source>
        <dbReference type="ARBA" id="ARBA00023267"/>
    </source>
</evidence>
<evidence type="ECO:0000313" key="12">
    <source>
        <dbReference type="Proteomes" id="UP000799772"/>
    </source>
</evidence>
<dbReference type="Pfam" id="PF02786">
    <property type="entry name" value="CPSase_L_D2"/>
    <property type="match status" value="1"/>
</dbReference>
<dbReference type="InterPro" id="IPR011053">
    <property type="entry name" value="Single_hybrid_motif"/>
</dbReference>
<dbReference type="SUPFAM" id="SSF56059">
    <property type="entry name" value="Glutathione synthetase ATP-binding domain-like"/>
    <property type="match status" value="1"/>
</dbReference>
<dbReference type="InterPro" id="IPR003778">
    <property type="entry name" value="CT_A_B"/>
</dbReference>
<dbReference type="GO" id="GO:0046872">
    <property type="term" value="F:metal ion binding"/>
    <property type="evidence" value="ECO:0007669"/>
    <property type="project" value="InterPro"/>
</dbReference>
<evidence type="ECO:0000259" key="9">
    <source>
        <dbReference type="PROSITE" id="PS50975"/>
    </source>
</evidence>
<keyword evidence="4" id="KW-0378">Hydrolase</keyword>
<dbReference type="Pfam" id="PF00364">
    <property type="entry name" value="Biotin_lipoyl"/>
    <property type="match status" value="1"/>
</dbReference>
<feature type="domain" description="ATP-grasp" evidence="9">
    <location>
        <begin position="123"/>
        <end position="321"/>
    </location>
</feature>